<name>A0A0S4LI00_9BACT</name>
<keyword evidence="3" id="KW-0732">Signal</keyword>
<dbReference type="InterPro" id="IPR005644">
    <property type="entry name" value="NolW-like"/>
</dbReference>
<keyword evidence="4" id="KW-0472">Membrane</keyword>
<dbReference type="InterPro" id="IPR050810">
    <property type="entry name" value="Bact_Secretion_Sys_Channel"/>
</dbReference>
<evidence type="ECO:0000313" key="12">
    <source>
        <dbReference type="Proteomes" id="UP000199032"/>
    </source>
</evidence>
<dbReference type="EMBL" id="CZQA01000008">
    <property type="protein sequence ID" value="CUS36216.1"/>
    <property type="molecule type" value="Genomic_DNA"/>
</dbReference>
<evidence type="ECO:0000313" key="11">
    <source>
        <dbReference type="EMBL" id="CUS36216.1"/>
    </source>
</evidence>
<dbReference type="OrthoDB" id="9779724at2"/>
<dbReference type="Pfam" id="PF21305">
    <property type="entry name" value="type_II_gspD_N0"/>
    <property type="match status" value="1"/>
</dbReference>
<evidence type="ECO:0000259" key="10">
    <source>
        <dbReference type="Pfam" id="PF21305"/>
    </source>
</evidence>
<dbReference type="GO" id="GO:0015627">
    <property type="term" value="C:type II protein secretion system complex"/>
    <property type="evidence" value="ECO:0007669"/>
    <property type="project" value="TreeGrafter"/>
</dbReference>
<feature type="domain" description="NolW-like" evidence="9">
    <location>
        <begin position="186"/>
        <end position="270"/>
    </location>
</feature>
<proteinExistence type="inferred from homology"/>
<evidence type="ECO:0000256" key="3">
    <source>
        <dbReference type="ARBA" id="ARBA00022729"/>
    </source>
</evidence>
<reference evidence="11 12" key="1">
    <citation type="submission" date="2015-10" db="EMBL/GenBank/DDBJ databases">
        <authorList>
            <person name="Gilbert D.G."/>
        </authorList>
    </citation>
    <scope>NUCLEOTIDE SEQUENCE [LARGE SCALE GENOMIC DNA]</scope>
    <source>
        <strain evidence="11">COMA1</strain>
    </source>
</reference>
<evidence type="ECO:0000256" key="5">
    <source>
        <dbReference type="RuleBase" id="RU004003"/>
    </source>
</evidence>
<feature type="domain" description="Type II/III secretion system secretin-like" evidence="8">
    <location>
        <begin position="355"/>
        <end position="522"/>
    </location>
</feature>
<dbReference type="InterPro" id="IPR004846">
    <property type="entry name" value="T2SS/T3SS_dom"/>
</dbReference>
<feature type="compositionally biased region" description="Basic and acidic residues" evidence="7">
    <location>
        <begin position="540"/>
        <end position="562"/>
    </location>
</feature>
<accession>A0A0S4LI00</accession>
<keyword evidence="2" id="KW-0812">Transmembrane</keyword>
<dbReference type="PANTHER" id="PTHR30332:SF24">
    <property type="entry name" value="SECRETIN GSPD-RELATED"/>
    <property type="match status" value="1"/>
</dbReference>
<evidence type="ECO:0000259" key="8">
    <source>
        <dbReference type="Pfam" id="PF00263"/>
    </source>
</evidence>
<dbReference type="AlphaFoldDB" id="A0A0S4LI00"/>
<dbReference type="InterPro" id="IPR001775">
    <property type="entry name" value="GspD/PilQ"/>
</dbReference>
<protein>
    <submittedName>
        <fullName evidence="11">Putative general secretion pathway protein D</fullName>
    </submittedName>
</protein>
<dbReference type="Proteomes" id="UP000199032">
    <property type="component" value="Unassembled WGS sequence"/>
</dbReference>
<organism evidence="11 12">
    <name type="scientific">Candidatus Nitrospira nitrosa</name>
    <dbReference type="NCBI Taxonomy" id="1742972"/>
    <lineage>
        <taxon>Bacteria</taxon>
        <taxon>Pseudomonadati</taxon>
        <taxon>Nitrospirota</taxon>
        <taxon>Nitrospiria</taxon>
        <taxon>Nitrospirales</taxon>
        <taxon>Nitrospiraceae</taxon>
        <taxon>Nitrospira</taxon>
    </lineage>
</organism>
<sequence>MLHIPVGELANTSIKLGLPQNVILVVSLDLPMVRSNTVAHFQENQGIPTSIVQFHPRLPRVLPTARWMGTYLVAAVLCWSALLPLDLFAQGTGSQPAKISLDFNEIDIPVFARFIGELTGKNFVLDETIKKQGGKISAFSPTKVSPDQAFSMFVAALEAARIAVVKKDGNLYQIVPMGDLPPERGVFVYKLKHANATDLAAVLTNLVARSQTVAQITPGVRPPIRPLTEFEAPVQVFADKATNSIIVSSTKNAWTHIHAVIHDLDIRRKQVFVEAVILEVQVDRLRQIGTDPTQVLGAGKSGFLQGIGGFNRAPEELASVAQAISGVAAGGATGGAVTVLNTVNVRAFMNLLMNLTDTNILSTPQVLAADNQKAKIVVGENRPFPTGQAQGITGGTLVTIERKDVGVTLELTPQVLEDDLIRLEIKQEITAIAENVAQTIGAGSASIPVGPTTTKRSMETTTIAQDQQTLVIGGLVRDNITLSEKKIPLLGDIPWLGWLFKSQNRQTEKLNLLVFLTPHLIRDDADMAELNARKARDVNSLQRDNRIEEPTRLKQDMLERLEPPAVMPQGSPSDKPSRP</sequence>
<evidence type="ECO:0000256" key="6">
    <source>
        <dbReference type="RuleBase" id="RU004004"/>
    </source>
</evidence>
<evidence type="ECO:0000256" key="7">
    <source>
        <dbReference type="SAM" id="MobiDB-lite"/>
    </source>
</evidence>
<feature type="compositionally biased region" description="Polar residues" evidence="7">
    <location>
        <begin position="570"/>
        <end position="579"/>
    </location>
</feature>
<feature type="domain" description="GspD-like N0" evidence="10">
    <location>
        <begin position="101"/>
        <end position="174"/>
    </location>
</feature>
<dbReference type="GO" id="GO:0009279">
    <property type="term" value="C:cell outer membrane"/>
    <property type="evidence" value="ECO:0007669"/>
    <property type="project" value="UniProtKB-SubCell"/>
</dbReference>
<dbReference type="GO" id="GO:0009306">
    <property type="term" value="P:protein secretion"/>
    <property type="evidence" value="ECO:0007669"/>
    <property type="project" value="InterPro"/>
</dbReference>
<feature type="region of interest" description="Disordered" evidence="7">
    <location>
        <begin position="540"/>
        <end position="579"/>
    </location>
</feature>
<dbReference type="STRING" id="1742972.COMA1_20704"/>
<gene>
    <name evidence="11" type="ORF">COMA1_20704</name>
</gene>
<evidence type="ECO:0000256" key="1">
    <source>
        <dbReference type="ARBA" id="ARBA00004370"/>
    </source>
</evidence>
<dbReference type="InterPro" id="IPR038591">
    <property type="entry name" value="NolW-like_sf"/>
</dbReference>
<keyword evidence="6" id="KW-0813">Transport</keyword>
<evidence type="ECO:0000256" key="2">
    <source>
        <dbReference type="ARBA" id="ARBA00022692"/>
    </source>
</evidence>
<dbReference type="Pfam" id="PF00263">
    <property type="entry name" value="Secretin"/>
    <property type="match status" value="1"/>
</dbReference>
<dbReference type="Pfam" id="PF03958">
    <property type="entry name" value="Secretin_N"/>
    <property type="match status" value="1"/>
</dbReference>
<evidence type="ECO:0000259" key="9">
    <source>
        <dbReference type="Pfam" id="PF03958"/>
    </source>
</evidence>
<comment type="similarity">
    <text evidence="5">Belongs to the bacterial secretin family.</text>
</comment>
<comment type="subcellular location">
    <subcellularLocation>
        <location evidence="6">Cell outer membrane</location>
    </subcellularLocation>
    <subcellularLocation>
        <location evidence="1">Membrane</location>
    </subcellularLocation>
</comment>
<dbReference type="InterPro" id="IPR049371">
    <property type="entry name" value="GspD-like_N0"/>
</dbReference>
<dbReference type="PRINTS" id="PR00811">
    <property type="entry name" value="BCTERIALGSPD"/>
</dbReference>
<dbReference type="Gene3D" id="3.30.1370.120">
    <property type="match status" value="1"/>
</dbReference>
<dbReference type="Gene3D" id="3.55.50.30">
    <property type="match status" value="1"/>
</dbReference>
<dbReference type="PANTHER" id="PTHR30332">
    <property type="entry name" value="PROBABLE GENERAL SECRETION PATHWAY PROTEIN D"/>
    <property type="match status" value="1"/>
</dbReference>
<evidence type="ECO:0000256" key="4">
    <source>
        <dbReference type="ARBA" id="ARBA00023136"/>
    </source>
</evidence>
<keyword evidence="12" id="KW-1185">Reference proteome</keyword>